<evidence type="ECO:0000259" key="4">
    <source>
        <dbReference type="Pfam" id="PF08241"/>
    </source>
</evidence>
<dbReference type="Pfam" id="PF08241">
    <property type="entry name" value="Methyltransf_11"/>
    <property type="match status" value="1"/>
</dbReference>
<reference evidence="5 6" key="1">
    <citation type="submission" date="2017-07" db="EMBL/GenBank/DDBJ databases">
        <title>Draft whole genome sequences of clinical Proprionibacteriaceae strains.</title>
        <authorList>
            <person name="Bernier A.-M."/>
            <person name="Bernard K."/>
            <person name="Domingo M.-C."/>
        </authorList>
    </citation>
    <scope>NUCLEOTIDE SEQUENCE [LARGE SCALE GENOMIC DNA]</scope>
    <source>
        <strain evidence="5 6">NML 150081</strain>
    </source>
</reference>
<dbReference type="Gene3D" id="3.40.50.150">
    <property type="entry name" value="Vaccinia Virus protein VP39"/>
    <property type="match status" value="1"/>
</dbReference>
<evidence type="ECO:0000256" key="2">
    <source>
        <dbReference type="ARBA" id="ARBA00022603"/>
    </source>
</evidence>
<dbReference type="AlphaFoldDB" id="A0A255EH79"/>
<dbReference type="CDD" id="cd02440">
    <property type="entry name" value="AdoMet_MTases"/>
    <property type="match status" value="1"/>
</dbReference>
<organism evidence="5 6">
    <name type="scientific">Parenemella sanctibonifatiensis</name>
    <dbReference type="NCBI Taxonomy" id="2016505"/>
    <lineage>
        <taxon>Bacteria</taxon>
        <taxon>Bacillati</taxon>
        <taxon>Actinomycetota</taxon>
        <taxon>Actinomycetes</taxon>
        <taxon>Propionibacteriales</taxon>
        <taxon>Propionibacteriaceae</taxon>
        <taxon>Parenemella</taxon>
    </lineage>
</organism>
<dbReference type="RefSeq" id="WP_094453188.1">
    <property type="nucleotide sequence ID" value="NZ_NMVJ01000006.1"/>
</dbReference>
<dbReference type="PANTHER" id="PTHR44942:SF4">
    <property type="entry name" value="METHYLTRANSFERASE TYPE 11 DOMAIN-CONTAINING PROTEIN"/>
    <property type="match status" value="1"/>
</dbReference>
<dbReference type="PANTHER" id="PTHR44942">
    <property type="entry name" value="METHYLTRANSF_11 DOMAIN-CONTAINING PROTEIN"/>
    <property type="match status" value="1"/>
</dbReference>
<evidence type="ECO:0000313" key="5">
    <source>
        <dbReference type="EMBL" id="OYN90886.1"/>
    </source>
</evidence>
<keyword evidence="6" id="KW-1185">Reference proteome</keyword>
<accession>A0A255EH79</accession>
<dbReference type="GO" id="GO:0008757">
    <property type="term" value="F:S-adenosylmethionine-dependent methyltransferase activity"/>
    <property type="evidence" value="ECO:0007669"/>
    <property type="project" value="InterPro"/>
</dbReference>
<gene>
    <name evidence="5" type="ORF">CGZ91_05200</name>
</gene>
<dbReference type="EMBL" id="NMVJ01000006">
    <property type="protein sequence ID" value="OYN90886.1"/>
    <property type="molecule type" value="Genomic_DNA"/>
</dbReference>
<evidence type="ECO:0000256" key="3">
    <source>
        <dbReference type="ARBA" id="ARBA00022679"/>
    </source>
</evidence>
<proteinExistence type="inferred from homology"/>
<dbReference type="GO" id="GO:0032259">
    <property type="term" value="P:methylation"/>
    <property type="evidence" value="ECO:0007669"/>
    <property type="project" value="UniProtKB-KW"/>
</dbReference>
<name>A0A255EH79_9ACTN</name>
<dbReference type="OrthoDB" id="9797252at2"/>
<evidence type="ECO:0000313" key="6">
    <source>
        <dbReference type="Proteomes" id="UP000216300"/>
    </source>
</evidence>
<keyword evidence="3 5" id="KW-0808">Transferase</keyword>
<dbReference type="InterPro" id="IPR029063">
    <property type="entry name" value="SAM-dependent_MTases_sf"/>
</dbReference>
<comment type="similarity">
    <text evidence="1">Belongs to the methyltransferase superfamily.</text>
</comment>
<protein>
    <submittedName>
        <fullName evidence="5">SAM-dependent methyltransferase</fullName>
    </submittedName>
</protein>
<dbReference type="InterPro" id="IPR013216">
    <property type="entry name" value="Methyltransf_11"/>
</dbReference>
<dbReference type="Proteomes" id="UP000216300">
    <property type="component" value="Unassembled WGS sequence"/>
</dbReference>
<comment type="caution">
    <text evidence="5">The sequence shown here is derived from an EMBL/GenBank/DDBJ whole genome shotgun (WGS) entry which is preliminary data.</text>
</comment>
<keyword evidence="2 5" id="KW-0489">Methyltransferase</keyword>
<sequence length="240" mass="25764">MDLSRSFGQAADVYRTARPDYPAAAVQWLLGDEPRTVADVGAGTGKLTAALVAAGHQVTAVEPDEAMLAVLRQDLPGVATLVGTGESTGLPDASVDACVFGQSWHWVDPVAACAEMDRVLRPEGILGLVWNMRDQRIDWVASLTEIMGASRSEEVLDAGDPPVAAPFGELEKFETEWTSPTSLAGLLELAKSRSPIITATEERRKAILAGIAELVHDHPNLGDPDRIDLPYRTVVFRAVR</sequence>
<feature type="domain" description="Methyltransferase type 11" evidence="4">
    <location>
        <begin position="39"/>
        <end position="126"/>
    </location>
</feature>
<evidence type="ECO:0000256" key="1">
    <source>
        <dbReference type="ARBA" id="ARBA00008361"/>
    </source>
</evidence>
<dbReference type="SUPFAM" id="SSF53335">
    <property type="entry name" value="S-adenosyl-L-methionine-dependent methyltransferases"/>
    <property type="match status" value="1"/>
</dbReference>
<dbReference type="InterPro" id="IPR051052">
    <property type="entry name" value="Diverse_substrate_MTase"/>
</dbReference>